<name>A0A433UT91_9CYAN</name>
<dbReference type="PRINTS" id="PR00320">
    <property type="entry name" value="GPROTEINBRPT"/>
</dbReference>
<protein>
    <recommendedName>
        <fullName evidence="5">Novel STAND NTPase 1 domain-containing protein</fullName>
    </recommendedName>
</protein>
<dbReference type="Gene3D" id="2.130.10.10">
    <property type="entry name" value="YVTN repeat-like/Quinoprotein amine dehydrogenase"/>
    <property type="match status" value="3"/>
</dbReference>
<dbReference type="PROSITE" id="PS50082">
    <property type="entry name" value="WD_REPEATS_2"/>
    <property type="match status" value="12"/>
</dbReference>
<feature type="repeat" description="WD" evidence="3">
    <location>
        <begin position="1439"/>
        <end position="1471"/>
    </location>
</feature>
<feature type="coiled-coil region" evidence="4">
    <location>
        <begin position="896"/>
        <end position="930"/>
    </location>
</feature>
<feature type="repeat" description="WD" evidence="3">
    <location>
        <begin position="1138"/>
        <end position="1172"/>
    </location>
</feature>
<dbReference type="PANTHER" id="PTHR22847:SF637">
    <property type="entry name" value="WD REPEAT DOMAIN 5B"/>
    <property type="match status" value="1"/>
</dbReference>
<dbReference type="RefSeq" id="WP_127086591.1">
    <property type="nucleotide sequence ID" value="NZ_RSCL01000034.1"/>
</dbReference>
<feature type="repeat" description="WD" evidence="3">
    <location>
        <begin position="1097"/>
        <end position="1129"/>
    </location>
</feature>
<evidence type="ECO:0000259" key="5">
    <source>
        <dbReference type="Pfam" id="PF20703"/>
    </source>
</evidence>
<evidence type="ECO:0000256" key="2">
    <source>
        <dbReference type="ARBA" id="ARBA00022737"/>
    </source>
</evidence>
<dbReference type="Gene3D" id="1.25.40.10">
    <property type="entry name" value="Tetratricopeptide repeat domain"/>
    <property type="match status" value="1"/>
</dbReference>
<evidence type="ECO:0000313" key="6">
    <source>
        <dbReference type="EMBL" id="RUS97026.1"/>
    </source>
</evidence>
<dbReference type="InterPro" id="IPR011047">
    <property type="entry name" value="Quinoprotein_ADH-like_sf"/>
</dbReference>
<dbReference type="CDD" id="cd00200">
    <property type="entry name" value="WD40"/>
    <property type="match status" value="2"/>
</dbReference>
<dbReference type="InterPro" id="IPR001680">
    <property type="entry name" value="WD40_rpt"/>
</dbReference>
<sequence length="1710" mass="192003">MVGKSPFYSENVIAANERAVNSLRRAITFSSGQFSLCLVGCNYSFLRQKMLRRLEEEIGDGYRIHKVTLKRNAISLYSTIHSEIGSEQPEALMILGLESVEELDDLLRTINHIRDEFRKRHPFPMVFWVNDELLRKLRRFAPDFTSWAATPIRFELTTQELQDFLKTKTNSLFAKILDINGVSEGEHPHTTLGQVWDYSSYEFRSCIKELQHRGIELEPELNASVQFIAGLDYYASNRIDLAIEYFQDSLKFWVSSSAFTIPSAPLFSYPPVPPSIFLLRQGVLLFYLGLSYYRLAERVHVEHQERWQEAKCYLQQCLDVFEAARRPDLTAQIIGLLADVLQHVKLWDDLQQLALKSQNLHHDYGTHFQLACDSGFLAQVAIARENWVIASKQARVALLRLDEASKHNDSQPNSFPLLKEQIYRLTLAKALQRQGEQKNALEQIELASKDLEAALENSDYRYEVYKYIRLLRWLRGLYFELGRYLEAFVIRQKRRSVEQQYGLRAFIGAGRLKPQRHATTPIVNSPAPSGSVALEIIASGRQRDVQNLIARISRPDQKLTVIHGHSGVGKSSTVTAGLVPALQQRAIGDQIAVPVVLRVYTDWIQQLGTALSNAIASITPVTIRKAALEEDILPYANRPITIDGVLELLQQNAQNRIITVLIFDQVEEFFSGCNKPVQLAEFDKFLCDSMDVAFVKVILSLREDYLHKLLEFKHLDKIAPVNENILDKSIRYQLKNFSRQDASSVIRELTQRSQYNIEPELIDALVNDLSAELGEVRPIELQVVGAQLQDERILTLAKYQQFRPNKLIQRYLAELISDCGKENERAAFLVLYLLTDENNKRPFKTRAELAIELAELEDVNKLELVLEILVRSGLVVLYPDVPERYQLIHDYLVDLIRSLQQTELSLQEQVKQLRAQVQTNEQEISRLESALRHNKQGKIPTEHQVTGSDLLSELKELRKRDEFSRVERERLLSEIEQQKLQAELLETEKLRTSQVKTNRLLKNALVASALGIVLLIGSIWTAFSTGRKAVITASVAASVSSEALFALGKDIDALREGLRAGRKIDNVLLPDEETQQIVRTALYQATYGMRVREINRLEGHLADVNSVVFSPNNQLIASASSDGTVRLWQANGKKLRVLKGHSKRVNSVAFSPDGKMIVSGSADRTVKLWTIDGKLLRTFLHNEVVNSVTFSPSGQTIASGGADNIIRLWNQQGKVLATLLGHTTPVTSLAWAPDGSMIASAGASSEKNQTENDNTIKLWSTNGKLLQTLSGHSDAVFAVAWAPNSKMLASASLDETVKLWSHDGKLLNLIQAHKPAAMSVAFSPDGKTLASAGWDKTVKLWKLDAIDKPIKQPHLTLKGNNDWVTSVSFSSDGKTLASASRDTKIRLWRWQYLPLKSIQAHNTPVTMLSYSPDGDTFADSSEDGTVNIWSANGQLQHTLTGHKSAVWDISFSPNGQTIASASSDGTVKLWSRDGKLINTLEGHAKGVLSVDWAHNGEILASASRDKSVRLWSKDGKFIAKLLKHTEPVNWVSFSPNGQYIASASDDNTVKIWNKDGKLIKDIRSHNRPVYAAVWSKDNILATASLDSTVKLWDKNLNLIQTLNGDGEGFMSISLSHDGETIATMSEDKIKLWNLLGKLELVINAEDEAFSTISFTPDSKTLVIGNNKGKIVYRDLADTQTANLMSKGCELLRDYLQNNTKVSEADRKLCS</sequence>
<reference evidence="6" key="2">
    <citation type="journal article" date="2019" name="Genome Biol. Evol.">
        <title>Day and night: Metabolic profiles and evolutionary relationships of six axenic non-marine cyanobacteria.</title>
        <authorList>
            <person name="Will S.E."/>
            <person name="Henke P."/>
            <person name="Boedeker C."/>
            <person name="Huang S."/>
            <person name="Brinkmann H."/>
            <person name="Rohde M."/>
            <person name="Jarek M."/>
            <person name="Friedl T."/>
            <person name="Seufert S."/>
            <person name="Schumacher M."/>
            <person name="Overmann J."/>
            <person name="Neumann-Schaal M."/>
            <person name="Petersen J."/>
        </authorList>
    </citation>
    <scope>NUCLEOTIDE SEQUENCE [LARGE SCALE GENOMIC DNA]</scope>
    <source>
        <strain evidence="6">PCC 7102</strain>
    </source>
</reference>
<dbReference type="SMART" id="SM00320">
    <property type="entry name" value="WD40"/>
    <property type="match status" value="14"/>
</dbReference>
<dbReference type="InterPro" id="IPR015943">
    <property type="entry name" value="WD40/YVTN_repeat-like_dom_sf"/>
</dbReference>
<dbReference type="Pfam" id="PF20703">
    <property type="entry name" value="nSTAND1"/>
    <property type="match status" value="1"/>
</dbReference>
<feature type="repeat" description="WD" evidence="3">
    <location>
        <begin position="1219"/>
        <end position="1242"/>
    </location>
</feature>
<dbReference type="EMBL" id="RSCL01000034">
    <property type="protein sequence ID" value="RUS97026.1"/>
    <property type="molecule type" value="Genomic_DNA"/>
</dbReference>
<feature type="repeat" description="WD" evidence="3">
    <location>
        <begin position="1562"/>
        <end position="1593"/>
    </location>
</feature>
<feature type="repeat" description="WD" evidence="3">
    <location>
        <begin position="1178"/>
        <end position="1210"/>
    </location>
</feature>
<dbReference type="Pfam" id="PF00400">
    <property type="entry name" value="WD40"/>
    <property type="match status" value="12"/>
</dbReference>
<dbReference type="InterPro" id="IPR020472">
    <property type="entry name" value="WD40_PAC1"/>
</dbReference>
<dbReference type="InterPro" id="IPR036322">
    <property type="entry name" value="WD40_repeat_dom_sf"/>
</dbReference>
<proteinExistence type="predicted"/>
<reference evidence="6" key="1">
    <citation type="submission" date="2018-12" db="EMBL/GenBank/DDBJ databases">
        <authorList>
            <person name="Will S."/>
            <person name="Neumann-Schaal M."/>
            <person name="Henke P."/>
        </authorList>
    </citation>
    <scope>NUCLEOTIDE SEQUENCE</scope>
    <source>
        <strain evidence="6">PCC 7102</strain>
    </source>
</reference>
<dbReference type="InterPro" id="IPR049052">
    <property type="entry name" value="nSTAND1"/>
</dbReference>
<dbReference type="OrthoDB" id="433942at2"/>
<keyword evidence="2" id="KW-0677">Repeat</keyword>
<feature type="domain" description="Novel STAND NTPase 1" evidence="5">
    <location>
        <begin position="540"/>
        <end position="915"/>
    </location>
</feature>
<feature type="repeat" description="WD" evidence="3">
    <location>
        <begin position="1398"/>
        <end position="1430"/>
    </location>
</feature>
<evidence type="ECO:0000256" key="4">
    <source>
        <dbReference type="SAM" id="Coils"/>
    </source>
</evidence>
<organism evidence="6 7">
    <name type="scientific">Dulcicalothrix desertica PCC 7102</name>
    <dbReference type="NCBI Taxonomy" id="232991"/>
    <lineage>
        <taxon>Bacteria</taxon>
        <taxon>Bacillati</taxon>
        <taxon>Cyanobacteriota</taxon>
        <taxon>Cyanophyceae</taxon>
        <taxon>Nostocales</taxon>
        <taxon>Calotrichaceae</taxon>
        <taxon>Dulcicalothrix</taxon>
    </lineage>
</organism>
<evidence type="ECO:0000256" key="1">
    <source>
        <dbReference type="ARBA" id="ARBA00022574"/>
    </source>
</evidence>
<feature type="repeat" description="WD" evidence="3">
    <location>
        <begin position="1521"/>
        <end position="1553"/>
    </location>
</feature>
<keyword evidence="7" id="KW-1185">Reference proteome</keyword>
<gene>
    <name evidence="6" type="ORF">DSM106972_085760</name>
</gene>
<dbReference type="SUPFAM" id="SSF50978">
    <property type="entry name" value="WD40 repeat-like"/>
    <property type="match status" value="1"/>
</dbReference>
<feature type="repeat" description="WD" evidence="3">
    <location>
        <begin position="1357"/>
        <end position="1388"/>
    </location>
</feature>
<comment type="caution">
    <text evidence="6">The sequence shown here is derived from an EMBL/GenBank/DDBJ whole genome shotgun (WGS) entry which is preliminary data.</text>
</comment>
<feature type="repeat" description="WD" evidence="3">
    <location>
        <begin position="1269"/>
        <end position="1301"/>
    </location>
</feature>
<dbReference type="SUPFAM" id="SSF50998">
    <property type="entry name" value="Quinoprotein alcohol dehydrogenase-like"/>
    <property type="match status" value="1"/>
</dbReference>
<keyword evidence="1 3" id="KW-0853">WD repeat</keyword>
<feature type="repeat" description="WD" evidence="3">
    <location>
        <begin position="1480"/>
        <end position="1512"/>
    </location>
</feature>
<dbReference type="InterPro" id="IPR011990">
    <property type="entry name" value="TPR-like_helical_dom_sf"/>
</dbReference>
<dbReference type="Proteomes" id="UP000271624">
    <property type="component" value="Unassembled WGS sequence"/>
</dbReference>
<dbReference type="PANTHER" id="PTHR22847">
    <property type="entry name" value="WD40 REPEAT PROTEIN"/>
    <property type="match status" value="1"/>
</dbReference>
<feature type="repeat" description="WD" evidence="3">
    <location>
        <begin position="1310"/>
        <end position="1344"/>
    </location>
</feature>
<keyword evidence="4" id="KW-0175">Coiled coil</keyword>
<evidence type="ECO:0000313" key="7">
    <source>
        <dbReference type="Proteomes" id="UP000271624"/>
    </source>
</evidence>
<accession>A0A433UT91</accession>
<evidence type="ECO:0000256" key="3">
    <source>
        <dbReference type="PROSITE-ProRule" id="PRU00221"/>
    </source>
</evidence>
<dbReference type="PROSITE" id="PS50294">
    <property type="entry name" value="WD_REPEATS_REGION"/>
    <property type="match status" value="11"/>
</dbReference>
<dbReference type="SUPFAM" id="SSF48452">
    <property type="entry name" value="TPR-like"/>
    <property type="match status" value="1"/>
</dbReference>